<dbReference type="AlphaFoldDB" id="A0AA47IBN7"/>
<keyword evidence="1" id="KW-0812">Transmembrane</keyword>
<organism evidence="2 3">
    <name type="scientific">Xanthomonas hortorum</name>
    <dbReference type="NCBI Taxonomy" id="56454"/>
    <lineage>
        <taxon>Bacteria</taxon>
        <taxon>Pseudomonadati</taxon>
        <taxon>Pseudomonadota</taxon>
        <taxon>Gammaproteobacteria</taxon>
        <taxon>Lysobacterales</taxon>
        <taxon>Lysobacteraceae</taxon>
        <taxon>Xanthomonas</taxon>
    </lineage>
</organism>
<evidence type="ECO:0000313" key="3">
    <source>
        <dbReference type="Proteomes" id="UP001164737"/>
    </source>
</evidence>
<proteinExistence type="predicted"/>
<sequence>MGSFIETDAVKALTLGIVIIVLIAIYFANLVVNICLPENVRVAHKKAAVDGVIKTVIMLFGGVAGFLVSLSNSDSNRATALALFSICITASLTAIWTTRKNAAQVQESRNKGLQGRRANRLEEIDSVNRACGYLAAFSILVGIFGILAAVALSRKFGYIWFIAFLCTSFPILASRFSDAASLAIAPYVKDGNHGV</sequence>
<dbReference type="EMBL" id="CP107241">
    <property type="protein sequence ID" value="WAH64589.1"/>
    <property type="molecule type" value="Genomic_DNA"/>
</dbReference>
<feature type="transmembrane region" description="Helical" evidence="1">
    <location>
        <begin position="80"/>
        <end position="98"/>
    </location>
</feature>
<dbReference type="RefSeq" id="WP_268213629.1">
    <property type="nucleotide sequence ID" value="NZ_CP107241.1"/>
</dbReference>
<feature type="transmembrane region" description="Helical" evidence="1">
    <location>
        <begin position="158"/>
        <end position="176"/>
    </location>
</feature>
<reference evidence="2" key="1">
    <citation type="submission" date="2022-10" db="EMBL/GenBank/DDBJ databases">
        <title>Complete genome sequence resource for Xanthomonas hortorum isolated from Greek Oregano.</title>
        <authorList>
            <person name="Gonzalez-Tobon J."/>
            <person name="Helmann T.C."/>
            <person name="Daughtrey M."/>
            <person name="Stodghill P.V."/>
            <person name="Filiatrault M.J."/>
        </authorList>
    </citation>
    <scope>NUCLEOTIDE SEQUENCE</scope>
    <source>
        <strain evidence="2">Oregano 108</strain>
    </source>
</reference>
<evidence type="ECO:0000313" key="2">
    <source>
        <dbReference type="EMBL" id="WAH64589.1"/>
    </source>
</evidence>
<gene>
    <name evidence="2" type="ORF">OEG85_00890</name>
</gene>
<name>A0AA47IBN7_9XANT</name>
<feature type="transmembrane region" description="Helical" evidence="1">
    <location>
        <begin position="130"/>
        <end position="152"/>
    </location>
</feature>
<feature type="transmembrane region" description="Helical" evidence="1">
    <location>
        <begin position="48"/>
        <end position="68"/>
    </location>
</feature>
<protein>
    <submittedName>
        <fullName evidence="2">Uncharacterized protein</fullName>
    </submittedName>
</protein>
<dbReference type="Proteomes" id="UP001164737">
    <property type="component" value="Chromosome"/>
</dbReference>
<feature type="transmembrane region" description="Helical" evidence="1">
    <location>
        <begin position="12"/>
        <end position="36"/>
    </location>
</feature>
<keyword evidence="1" id="KW-0472">Membrane</keyword>
<accession>A0AA47IBN7</accession>
<evidence type="ECO:0000256" key="1">
    <source>
        <dbReference type="SAM" id="Phobius"/>
    </source>
</evidence>
<keyword evidence="1" id="KW-1133">Transmembrane helix</keyword>